<evidence type="ECO:0008006" key="3">
    <source>
        <dbReference type="Google" id="ProtNLM"/>
    </source>
</evidence>
<reference evidence="1 2" key="1">
    <citation type="submission" date="2016-11" db="EMBL/GenBank/DDBJ databases">
        <authorList>
            <person name="Jaros S."/>
            <person name="Januszkiewicz K."/>
            <person name="Wedrychowicz H."/>
        </authorList>
    </citation>
    <scope>NUCLEOTIDE SEQUENCE [LARGE SCALE GENOMIC DNA]</scope>
    <source>
        <strain evidence="1 2">CGMCC 1.10190</strain>
    </source>
</reference>
<protein>
    <recommendedName>
        <fullName evidence="3">Radical SAM protein</fullName>
    </recommendedName>
</protein>
<dbReference type="AlphaFoldDB" id="A0A1M5Y8F4"/>
<dbReference type="RefSeq" id="WP_073104441.1">
    <property type="nucleotide sequence ID" value="NZ_FQXE01000008.1"/>
</dbReference>
<sequence>MSRTLSITGIAIHANNTSCAYHCRYCQLATSKPKSVSFTRHAALVERFIDWQAANAVEPFEVWPWYGNSYEHDLPTLAGILRLDQRLGREHKVLLLGGLRHRTRSEMHEFLEARCELGIDTLVATFSGHGERHDHWNNKADNYRFQIDSLHLAAEMGMELQQRILLMRNDLSGLESVLNDLDEIDSRRFTRWAIPMFYSGRARHLESERLTVDDFVGLSSRLRACLREDWPNWQSERQWMDQVCSGADEAQRTSLFFAVTEASLEWAERHSCEEILASLEARYRESASRLPSTRALAERYGDKNNERVYFNLRQMERLWMERHLQMHPANADRVSTLFA</sequence>
<name>A0A1M5Y8F4_9BURK</name>
<dbReference type="Proteomes" id="UP000184226">
    <property type="component" value="Unassembled WGS sequence"/>
</dbReference>
<dbReference type="EMBL" id="FQXE01000008">
    <property type="protein sequence ID" value="SHI08347.1"/>
    <property type="molecule type" value="Genomic_DNA"/>
</dbReference>
<proteinExistence type="predicted"/>
<evidence type="ECO:0000313" key="2">
    <source>
        <dbReference type="Proteomes" id="UP000184226"/>
    </source>
</evidence>
<accession>A0A1M5Y8F4</accession>
<organism evidence="1 2">
    <name type="scientific">Pollutimonas bauzanensis</name>
    <dbReference type="NCBI Taxonomy" id="658167"/>
    <lineage>
        <taxon>Bacteria</taxon>
        <taxon>Pseudomonadati</taxon>
        <taxon>Pseudomonadota</taxon>
        <taxon>Betaproteobacteria</taxon>
        <taxon>Burkholderiales</taxon>
        <taxon>Alcaligenaceae</taxon>
        <taxon>Pollutimonas</taxon>
    </lineage>
</organism>
<dbReference type="STRING" id="658167.SAMN04488135_108149"/>
<evidence type="ECO:0000313" key="1">
    <source>
        <dbReference type="EMBL" id="SHI08347.1"/>
    </source>
</evidence>
<gene>
    <name evidence="1" type="ORF">SAMN04488135_108149</name>
</gene>
<keyword evidence="2" id="KW-1185">Reference proteome</keyword>
<dbReference type="SUPFAM" id="SSF102114">
    <property type="entry name" value="Radical SAM enzymes"/>
    <property type="match status" value="1"/>
</dbReference>
<dbReference type="InterPro" id="IPR058240">
    <property type="entry name" value="rSAM_sf"/>
</dbReference>
<dbReference type="OrthoDB" id="8447543at2"/>